<gene>
    <name evidence="1" type="ORF">GBAR_LOCUS30713</name>
</gene>
<evidence type="ECO:0000313" key="1">
    <source>
        <dbReference type="EMBL" id="CAI8056361.1"/>
    </source>
</evidence>
<keyword evidence="2" id="KW-1185">Reference proteome</keyword>
<dbReference type="Proteomes" id="UP001174909">
    <property type="component" value="Unassembled WGS sequence"/>
</dbReference>
<sequence>MDLHSARSSVDRTGLIRRLAALGAPVATLAEARAAGSAAAILEIATEAGLPLADAVAAEARAAAEAALAARGFSPKWTCSSSTVQAASLAAPAPEQPPRLLILGGTTEGRALATAAERRFGPLSR</sequence>
<name>A0AA35U0G6_GEOBA</name>
<dbReference type="AlphaFoldDB" id="A0AA35U0G6"/>
<proteinExistence type="predicted"/>
<accession>A0AA35U0G6</accession>
<comment type="caution">
    <text evidence="1">The sequence shown here is derived from an EMBL/GenBank/DDBJ whole genome shotgun (WGS) entry which is preliminary data.</text>
</comment>
<evidence type="ECO:0000313" key="2">
    <source>
        <dbReference type="Proteomes" id="UP001174909"/>
    </source>
</evidence>
<protein>
    <submittedName>
        <fullName evidence="1">Cobalt-precorrin-5B C(1)-methyltransferase</fullName>
    </submittedName>
</protein>
<dbReference type="EMBL" id="CASHTH010004350">
    <property type="protein sequence ID" value="CAI8056361.1"/>
    <property type="molecule type" value="Genomic_DNA"/>
</dbReference>
<organism evidence="1 2">
    <name type="scientific">Geodia barretti</name>
    <name type="common">Barrett's horny sponge</name>
    <dbReference type="NCBI Taxonomy" id="519541"/>
    <lineage>
        <taxon>Eukaryota</taxon>
        <taxon>Metazoa</taxon>
        <taxon>Porifera</taxon>
        <taxon>Demospongiae</taxon>
        <taxon>Heteroscleromorpha</taxon>
        <taxon>Tetractinellida</taxon>
        <taxon>Astrophorina</taxon>
        <taxon>Geodiidae</taxon>
        <taxon>Geodia</taxon>
    </lineage>
</organism>
<reference evidence="1" key="1">
    <citation type="submission" date="2023-03" db="EMBL/GenBank/DDBJ databases">
        <authorList>
            <person name="Steffen K."/>
            <person name="Cardenas P."/>
        </authorList>
    </citation>
    <scope>NUCLEOTIDE SEQUENCE</scope>
</reference>